<keyword evidence="1 6" id="KW-0732">Signal</keyword>
<dbReference type="InterPro" id="IPR043504">
    <property type="entry name" value="Peptidase_S1_PA_chymotrypsin"/>
</dbReference>
<gene>
    <name evidence="8" type="primary">Tmprss15</name>
    <name evidence="8" type="ORF">Anas_03477</name>
</gene>
<evidence type="ECO:0000256" key="1">
    <source>
        <dbReference type="ARBA" id="ARBA00022729"/>
    </source>
</evidence>
<keyword evidence="5" id="KW-0645">Protease</keyword>
<dbReference type="PROSITE" id="PS50240">
    <property type="entry name" value="TRYPSIN_DOM"/>
    <property type="match status" value="1"/>
</dbReference>
<reference evidence="8 9" key="1">
    <citation type="journal article" date="2019" name="PLoS Biol.">
        <title>Sex chromosomes control vertical transmission of feminizing Wolbachia symbionts in an isopod.</title>
        <authorList>
            <person name="Becking T."/>
            <person name="Chebbi M.A."/>
            <person name="Giraud I."/>
            <person name="Moumen B."/>
            <person name="Laverre T."/>
            <person name="Caubet Y."/>
            <person name="Peccoud J."/>
            <person name="Gilbert C."/>
            <person name="Cordaux R."/>
        </authorList>
    </citation>
    <scope>NUCLEOTIDE SEQUENCE [LARGE SCALE GENOMIC DNA]</scope>
    <source>
        <strain evidence="8">ANa2</strain>
        <tissue evidence="8">Whole body excluding digestive tract and cuticle</tissue>
    </source>
</reference>
<evidence type="ECO:0000313" key="9">
    <source>
        <dbReference type="Proteomes" id="UP000326759"/>
    </source>
</evidence>
<dbReference type="InterPro" id="IPR018114">
    <property type="entry name" value="TRYPSIN_HIS"/>
</dbReference>
<feature type="domain" description="Peptidase S1" evidence="7">
    <location>
        <begin position="45"/>
        <end position="301"/>
    </location>
</feature>
<comment type="caution">
    <text evidence="8">The sequence shown here is derived from an EMBL/GenBank/DDBJ whole genome shotgun (WGS) entry which is preliminary data.</text>
</comment>
<dbReference type="Proteomes" id="UP000326759">
    <property type="component" value="Unassembled WGS sequence"/>
</dbReference>
<evidence type="ECO:0000313" key="8">
    <source>
        <dbReference type="EMBL" id="KAB7500528.1"/>
    </source>
</evidence>
<protein>
    <submittedName>
        <fullName evidence="8">Enteropeptidase</fullName>
    </submittedName>
</protein>
<dbReference type="GO" id="GO:0004252">
    <property type="term" value="F:serine-type endopeptidase activity"/>
    <property type="evidence" value="ECO:0007669"/>
    <property type="project" value="InterPro"/>
</dbReference>
<dbReference type="EMBL" id="SEYY01013698">
    <property type="protein sequence ID" value="KAB7500528.1"/>
    <property type="molecule type" value="Genomic_DNA"/>
</dbReference>
<evidence type="ECO:0000259" key="7">
    <source>
        <dbReference type="PROSITE" id="PS50240"/>
    </source>
</evidence>
<dbReference type="SMART" id="SM00020">
    <property type="entry name" value="Tryp_SPc"/>
    <property type="match status" value="1"/>
</dbReference>
<dbReference type="InterPro" id="IPR033116">
    <property type="entry name" value="TRYPSIN_SER"/>
</dbReference>
<dbReference type="SUPFAM" id="SSF50494">
    <property type="entry name" value="Trypsin-like serine proteases"/>
    <property type="match status" value="1"/>
</dbReference>
<dbReference type="GO" id="GO:0006508">
    <property type="term" value="P:proteolysis"/>
    <property type="evidence" value="ECO:0007669"/>
    <property type="project" value="UniProtKB-KW"/>
</dbReference>
<dbReference type="FunFam" id="2.40.10.10:FF:000028">
    <property type="entry name" value="Serine protease easter"/>
    <property type="match status" value="1"/>
</dbReference>
<sequence>MERILIFILFLYQMTTSFVNGQIYFPDQVDNFLNTLTPSRINTRISFGNNANCVNDFGERGECHGSHPWLVGVGYLRPNGSIGIVCGGSLITRRHVLTAAHCFERRPSIPLLTHVLLGEHSKSSNTEREEPILLRIAERKSPGYNSISHINDLELLKLERDVEFTDFIKPVCLPFDLRRRNFVDEKMVIIGWGDTFHNALRGNDVPLMAEISGVSKPLCRQAYETEPQVPLDDTQLCAEGGTKDACQGDSGGPLLYQDLEEHNRYFLIGIVSFGIECANPAFPGVYTFIPQFLTWITENVD</sequence>
<comment type="similarity">
    <text evidence="4">Belongs to the peptidase S1 family. CLIP subfamily.</text>
</comment>
<organism evidence="8 9">
    <name type="scientific">Armadillidium nasatum</name>
    <dbReference type="NCBI Taxonomy" id="96803"/>
    <lineage>
        <taxon>Eukaryota</taxon>
        <taxon>Metazoa</taxon>
        <taxon>Ecdysozoa</taxon>
        <taxon>Arthropoda</taxon>
        <taxon>Crustacea</taxon>
        <taxon>Multicrustacea</taxon>
        <taxon>Malacostraca</taxon>
        <taxon>Eumalacostraca</taxon>
        <taxon>Peracarida</taxon>
        <taxon>Isopoda</taxon>
        <taxon>Oniscidea</taxon>
        <taxon>Crinocheta</taxon>
        <taxon>Armadillidiidae</taxon>
        <taxon>Armadillidium</taxon>
    </lineage>
</organism>
<dbReference type="Gene3D" id="2.40.10.10">
    <property type="entry name" value="Trypsin-like serine proteases"/>
    <property type="match status" value="2"/>
</dbReference>
<evidence type="ECO:0000256" key="2">
    <source>
        <dbReference type="ARBA" id="ARBA00023157"/>
    </source>
</evidence>
<feature type="chain" id="PRO_5024392757" evidence="6">
    <location>
        <begin position="22"/>
        <end position="301"/>
    </location>
</feature>
<evidence type="ECO:0000256" key="5">
    <source>
        <dbReference type="RuleBase" id="RU363034"/>
    </source>
</evidence>
<dbReference type="PROSITE" id="PS00135">
    <property type="entry name" value="TRYPSIN_SER"/>
    <property type="match status" value="1"/>
</dbReference>
<dbReference type="InterPro" id="IPR001254">
    <property type="entry name" value="Trypsin_dom"/>
</dbReference>
<evidence type="ECO:0000256" key="4">
    <source>
        <dbReference type="ARBA" id="ARBA00024195"/>
    </source>
</evidence>
<accession>A0A5N5T3M7</accession>
<feature type="signal peptide" evidence="6">
    <location>
        <begin position="1"/>
        <end position="21"/>
    </location>
</feature>
<dbReference type="AlphaFoldDB" id="A0A5N5T3M7"/>
<name>A0A5N5T3M7_9CRUS</name>
<dbReference type="PRINTS" id="PR00722">
    <property type="entry name" value="CHYMOTRYPSIN"/>
</dbReference>
<dbReference type="PROSITE" id="PS00134">
    <property type="entry name" value="TRYPSIN_HIS"/>
    <property type="match status" value="1"/>
</dbReference>
<keyword evidence="5" id="KW-0378">Hydrolase</keyword>
<evidence type="ECO:0000256" key="6">
    <source>
        <dbReference type="SAM" id="SignalP"/>
    </source>
</evidence>
<keyword evidence="2" id="KW-1015">Disulfide bond</keyword>
<proteinExistence type="inferred from homology"/>
<dbReference type="OrthoDB" id="425190at2759"/>
<keyword evidence="9" id="KW-1185">Reference proteome</keyword>
<evidence type="ECO:0000256" key="3">
    <source>
        <dbReference type="ARBA" id="ARBA00023180"/>
    </source>
</evidence>
<dbReference type="InterPro" id="IPR009003">
    <property type="entry name" value="Peptidase_S1_PA"/>
</dbReference>
<keyword evidence="5" id="KW-0720">Serine protease</keyword>
<keyword evidence="3" id="KW-0325">Glycoprotein</keyword>
<dbReference type="CDD" id="cd00190">
    <property type="entry name" value="Tryp_SPc"/>
    <property type="match status" value="1"/>
</dbReference>
<dbReference type="InterPro" id="IPR051487">
    <property type="entry name" value="Ser/Thr_Proteases_Immune/Dev"/>
</dbReference>
<dbReference type="InterPro" id="IPR001314">
    <property type="entry name" value="Peptidase_S1A"/>
</dbReference>
<dbReference type="PANTHER" id="PTHR24256">
    <property type="entry name" value="TRYPTASE-RELATED"/>
    <property type="match status" value="1"/>
</dbReference>
<dbReference type="Pfam" id="PF00089">
    <property type="entry name" value="Trypsin"/>
    <property type="match status" value="1"/>
</dbReference>